<dbReference type="Gene3D" id="1.10.510.10">
    <property type="entry name" value="Transferase(Phosphotransferase) domain 1"/>
    <property type="match status" value="1"/>
</dbReference>
<sequence>MNTNAVYVKKVKRKYLVNERLLYSMIGPHPRIVECLNTNLYDLPADSRIEVAGKEPIRLALAPNGDLACYMADHPDIPQHTRAKWGVQIAEGIAFIHSRNIVWGDCSPKNILLNADLDAMLCDFAGSALPGIGNSCAPPYRYTNPNIDFGFNFTGHRKIDTFAFGCVFLEILTWTPEASDQDWVPNVHRGGLSFDRERLLIDTVVFASFKEIVENCWDDKYEDCGQLFAAVSAAWEKFKQFEGST</sequence>
<keyword evidence="1" id="KW-0808">Transferase</keyword>
<dbReference type="Pfam" id="PF00069">
    <property type="entry name" value="Pkinase"/>
    <property type="match status" value="1"/>
</dbReference>
<dbReference type="InterPro" id="IPR051681">
    <property type="entry name" value="Ser/Thr_Kinases-Pseudokinases"/>
</dbReference>
<evidence type="ECO:0000259" key="5">
    <source>
        <dbReference type="PROSITE" id="PS50011"/>
    </source>
</evidence>
<dbReference type="SMART" id="SM00220">
    <property type="entry name" value="S_TKc"/>
    <property type="match status" value="1"/>
</dbReference>
<dbReference type="PROSITE" id="PS50011">
    <property type="entry name" value="PROTEIN_KINASE_DOM"/>
    <property type="match status" value="1"/>
</dbReference>
<reference evidence="6" key="1">
    <citation type="submission" date="2023-03" db="EMBL/GenBank/DDBJ databases">
        <title>Massive genome expansion in bonnet fungi (Mycena s.s.) driven by repeated elements and novel gene families across ecological guilds.</title>
        <authorList>
            <consortium name="Lawrence Berkeley National Laboratory"/>
            <person name="Harder C.B."/>
            <person name="Miyauchi S."/>
            <person name="Viragh M."/>
            <person name="Kuo A."/>
            <person name="Thoen E."/>
            <person name="Andreopoulos B."/>
            <person name="Lu D."/>
            <person name="Skrede I."/>
            <person name="Drula E."/>
            <person name="Henrissat B."/>
            <person name="Morin E."/>
            <person name="Kohler A."/>
            <person name="Barry K."/>
            <person name="LaButti K."/>
            <person name="Morin E."/>
            <person name="Salamov A."/>
            <person name="Lipzen A."/>
            <person name="Mereny Z."/>
            <person name="Hegedus B."/>
            <person name="Baldrian P."/>
            <person name="Stursova M."/>
            <person name="Weitz H."/>
            <person name="Taylor A."/>
            <person name="Grigoriev I.V."/>
            <person name="Nagy L.G."/>
            <person name="Martin F."/>
            <person name="Kauserud H."/>
        </authorList>
    </citation>
    <scope>NUCLEOTIDE SEQUENCE</scope>
    <source>
        <strain evidence="6">CBHHK200</strain>
    </source>
</reference>
<dbReference type="GO" id="GO:0004674">
    <property type="term" value="F:protein serine/threonine kinase activity"/>
    <property type="evidence" value="ECO:0007669"/>
    <property type="project" value="TreeGrafter"/>
</dbReference>
<feature type="domain" description="Protein kinase" evidence="5">
    <location>
        <begin position="1"/>
        <end position="245"/>
    </location>
</feature>
<evidence type="ECO:0000256" key="2">
    <source>
        <dbReference type="ARBA" id="ARBA00022741"/>
    </source>
</evidence>
<keyword evidence="7" id="KW-1185">Reference proteome</keyword>
<comment type="caution">
    <text evidence="6">The sequence shown here is derived from an EMBL/GenBank/DDBJ whole genome shotgun (WGS) entry which is preliminary data.</text>
</comment>
<keyword evidence="4" id="KW-0067">ATP-binding</keyword>
<evidence type="ECO:0000256" key="4">
    <source>
        <dbReference type="ARBA" id="ARBA00022840"/>
    </source>
</evidence>
<dbReference type="PANTHER" id="PTHR44329">
    <property type="entry name" value="SERINE/THREONINE-PROTEIN KINASE TNNI3K-RELATED"/>
    <property type="match status" value="1"/>
</dbReference>
<evidence type="ECO:0000256" key="1">
    <source>
        <dbReference type="ARBA" id="ARBA00022679"/>
    </source>
</evidence>
<dbReference type="Proteomes" id="UP001218188">
    <property type="component" value="Unassembled WGS sequence"/>
</dbReference>
<protein>
    <submittedName>
        <fullName evidence="6">Kinase-like domain-containing protein</fullName>
    </submittedName>
</protein>
<accession>A0AAD6SG23</accession>
<gene>
    <name evidence="6" type="ORF">C8F04DRAFT_1268458</name>
</gene>
<keyword evidence="3 6" id="KW-0418">Kinase</keyword>
<name>A0AAD6SG23_9AGAR</name>
<dbReference type="InterPro" id="IPR000719">
    <property type="entry name" value="Prot_kinase_dom"/>
</dbReference>
<keyword evidence="2" id="KW-0547">Nucleotide-binding</keyword>
<evidence type="ECO:0000256" key="3">
    <source>
        <dbReference type="ARBA" id="ARBA00022777"/>
    </source>
</evidence>
<dbReference type="GO" id="GO:0005524">
    <property type="term" value="F:ATP binding"/>
    <property type="evidence" value="ECO:0007669"/>
    <property type="project" value="UniProtKB-KW"/>
</dbReference>
<dbReference type="AlphaFoldDB" id="A0AAD6SG23"/>
<dbReference type="InterPro" id="IPR011009">
    <property type="entry name" value="Kinase-like_dom_sf"/>
</dbReference>
<organism evidence="6 7">
    <name type="scientific">Mycena alexandri</name>
    <dbReference type="NCBI Taxonomy" id="1745969"/>
    <lineage>
        <taxon>Eukaryota</taxon>
        <taxon>Fungi</taxon>
        <taxon>Dikarya</taxon>
        <taxon>Basidiomycota</taxon>
        <taxon>Agaricomycotina</taxon>
        <taxon>Agaricomycetes</taxon>
        <taxon>Agaricomycetidae</taxon>
        <taxon>Agaricales</taxon>
        <taxon>Marasmiineae</taxon>
        <taxon>Mycenaceae</taxon>
        <taxon>Mycena</taxon>
    </lineage>
</organism>
<dbReference type="EMBL" id="JARJCM010000143">
    <property type="protein sequence ID" value="KAJ7026126.1"/>
    <property type="molecule type" value="Genomic_DNA"/>
</dbReference>
<dbReference type="SUPFAM" id="SSF56112">
    <property type="entry name" value="Protein kinase-like (PK-like)"/>
    <property type="match status" value="1"/>
</dbReference>
<evidence type="ECO:0000313" key="6">
    <source>
        <dbReference type="EMBL" id="KAJ7026126.1"/>
    </source>
</evidence>
<proteinExistence type="predicted"/>
<evidence type="ECO:0000313" key="7">
    <source>
        <dbReference type="Proteomes" id="UP001218188"/>
    </source>
</evidence>
<dbReference type="PANTHER" id="PTHR44329:SF288">
    <property type="entry name" value="MITOGEN-ACTIVATED PROTEIN KINASE KINASE KINASE 20"/>
    <property type="match status" value="1"/>
</dbReference>